<dbReference type="KEGG" id="dse:6620707"/>
<gene>
    <name evidence="5" type="primary">Dsec\GM11057</name>
    <name evidence="5" type="ORF">Dsec_GM11057</name>
</gene>
<evidence type="ECO:0000256" key="2">
    <source>
        <dbReference type="ARBA" id="ARBA00030244"/>
    </source>
</evidence>
<dbReference type="InterPro" id="IPR011421">
    <property type="entry name" value="BCNT-C"/>
</dbReference>
<dbReference type="HOGENOM" id="CLU_080190_1_0_1"/>
<dbReference type="PhylomeDB" id="B4IME9"/>
<reference evidence="5 6" key="1">
    <citation type="journal article" date="2007" name="Nature">
        <title>Evolution of genes and genomes on the Drosophila phylogeny.</title>
        <authorList>
            <consortium name="Drosophila 12 Genomes Consortium"/>
            <person name="Clark A.G."/>
            <person name="Eisen M.B."/>
            <person name="Smith D.R."/>
            <person name="Bergman C.M."/>
            <person name="Oliver B."/>
            <person name="Markow T.A."/>
            <person name="Kaufman T.C."/>
            <person name="Kellis M."/>
            <person name="Gelbart W."/>
            <person name="Iyer V.N."/>
            <person name="Pollard D.A."/>
            <person name="Sackton T.B."/>
            <person name="Larracuente A.M."/>
            <person name="Singh N.D."/>
            <person name="Abad J.P."/>
            <person name="Abt D.N."/>
            <person name="Adryan B."/>
            <person name="Aguade M."/>
            <person name="Akashi H."/>
            <person name="Anderson W.W."/>
            <person name="Aquadro C.F."/>
            <person name="Ardell D.H."/>
            <person name="Arguello R."/>
            <person name="Artieri C.G."/>
            <person name="Barbash D.A."/>
            <person name="Barker D."/>
            <person name="Barsanti P."/>
            <person name="Batterham P."/>
            <person name="Batzoglou S."/>
            <person name="Begun D."/>
            <person name="Bhutkar A."/>
            <person name="Blanco E."/>
            <person name="Bosak S.A."/>
            <person name="Bradley R.K."/>
            <person name="Brand A.D."/>
            <person name="Brent M.R."/>
            <person name="Brooks A.N."/>
            <person name="Brown R.H."/>
            <person name="Butlin R.K."/>
            <person name="Caggese C."/>
            <person name="Calvi B.R."/>
            <person name="Bernardo de Carvalho A."/>
            <person name="Caspi A."/>
            <person name="Castrezana S."/>
            <person name="Celniker S.E."/>
            <person name="Chang J.L."/>
            <person name="Chapple C."/>
            <person name="Chatterji S."/>
            <person name="Chinwalla A."/>
            <person name="Civetta A."/>
            <person name="Clifton S.W."/>
            <person name="Comeron J.M."/>
            <person name="Costello J.C."/>
            <person name="Coyne J.A."/>
            <person name="Daub J."/>
            <person name="David R.G."/>
            <person name="Delcher A.L."/>
            <person name="Delehaunty K."/>
            <person name="Do C.B."/>
            <person name="Ebling H."/>
            <person name="Edwards K."/>
            <person name="Eickbush T."/>
            <person name="Evans J.D."/>
            <person name="Filipski A."/>
            <person name="Findeiss S."/>
            <person name="Freyhult E."/>
            <person name="Fulton L."/>
            <person name="Fulton R."/>
            <person name="Garcia A.C."/>
            <person name="Gardiner A."/>
            <person name="Garfield D.A."/>
            <person name="Garvin B.E."/>
            <person name="Gibson G."/>
            <person name="Gilbert D."/>
            <person name="Gnerre S."/>
            <person name="Godfrey J."/>
            <person name="Good R."/>
            <person name="Gotea V."/>
            <person name="Gravely B."/>
            <person name="Greenberg A.J."/>
            <person name="Griffiths-Jones S."/>
            <person name="Gross S."/>
            <person name="Guigo R."/>
            <person name="Gustafson E.A."/>
            <person name="Haerty W."/>
            <person name="Hahn M.W."/>
            <person name="Halligan D.L."/>
            <person name="Halpern A.L."/>
            <person name="Halter G.M."/>
            <person name="Han M.V."/>
            <person name="Heger A."/>
            <person name="Hillier L."/>
            <person name="Hinrichs A.S."/>
            <person name="Holmes I."/>
            <person name="Hoskins R.A."/>
            <person name="Hubisz M.J."/>
            <person name="Hultmark D."/>
            <person name="Huntley M.A."/>
            <person name="Jaffe D.B."/>
            <person name="Jagadeeshan S."/>
            <person name="Jeck W.R."/>
            <person name="Johnson J."/>
            <person name="Jones C.D."/>
            <person name="Jordan W.C."/>
            <person name="Karpen G.H."/>
            <person name="Kataoka E."/>
            <person name="Keightley P.D."/>
            <person name="Kheradpour P."/>
            <person name="Kirkness E.F."/>
            <person name="Koerich L.B."/>
            <person name="Kristiansen K."/>
            <person name="Kudrna D."/>
            <person name="Kulathinal R.J."/>
            <person name="Kumar S."/>
            <person name="Kwok R."/>
            <person name="Lander E."/>
            <person name="Langley C.H."/>
            <person name="Lapoint R."/>
            <person name="Lazzaro B.P."/>
            <person name="Lee S.J."/>
            <person name="Levesque L."/>
            <person name="Li R."/>
            <person name="Lin C.F."/>
            <person name="Lin M.F."/>
            <person name="Lindblad-Toh K."/>
            <person name="Llopart A."/>
            <person name="Long M."/>
            <person name="Low L."/>
            <person name="Lozovsky E."/>
            <person name="Lu J."/>
            <person name="Luo M."/>
            <person name="Machado C.A."/>
            <person name="Makalowski W."/>
            <person name="Marzo M."/>
            <person name="Matsuda M."/>
            <person name="Matzkin L."/>
            <person name="McAllister B."/>
            <person name="McBride C.S."/>
            <person name="McKernan B."/>
            <person name="McKernan K."/>
            <person name="Mendez-Lago M."/>
            <person name="Minx P."/>
            <person name="Mollenhauer M.U."/>
            <person name="Montooth K."/>
            <person name="Mount S.M."/>
            <person name="Mu X."/>
            <person name="Myers E."/>
            <person name="Negre B."/>
            <person name="Newfeld S."/>
            <person name="Nielsen R."/>
            <person name="Noor M.A."/>
            <person name="O'Grady P."/>
            <person name="Pachter L."/>
            <person name="Papaceit M."/>
            <person name="Parisi M.J."/>
            <person name="Parisi M."/>
            <person name="Parts L."/>
            <person name="Pedersen J.S."/>
            <person name="Pesole G."/>
            <person name="Phillippy A.M."/>
            <person name="Ponting C.P."/>
            <person name="Pop M."/>
            <person name="Porcelli D."/>
            <person name="Powell J.R."/>
            <person name="Prohaska S."/>
            <person name="Pruitt K."/>
            <person name="Puig M."/>
            <person name="Quesneville H."/>
            <person name="Ram K.R."/>
            <person name="Rand D."/>
            <person name="Rasmussen M.D."/>
            <person name="Reed L.K."/>
            <person name="Reenan R."/>
            <person name="Reily A."/>
            <person name="Remington K.A."/>
            <person name="Rieger T.T."/>
            <person name="Ritchie M.G."/>
            <person name="Robin C."/>
            <person name="Rogers Y.H."/>
            <person name="Rohde C."/>
            <person name="Rozas J."/>
            <person name="Rubenfield M.J."/>
            <person name="Ruiz A."/>
            <person name="Russo S."/>
            <person name="Salzberg S.L."/>
            <person name="Sanchez-Gracia A."/>
            <person name="Saranga D.J."/>
            <person name="Sato H."/>
            <person name="Schaeffer S.W."/>
            <person name="Schatz M.C."/>
            <person name="Schlenke T."/>
            <person name="Schwartz R."/>
            <person name="Segarra C."/>
            <person name="Singh R.S."/>
            <person name="Sirot L."/>
            <person name="Sirota M."/>
            <person name="Sisneros N.B."/>
            <person name="Smith C.D."/>
            <person name="Smith T.F."/>
            <person name="Spieth J."/>
            <person name="Stage D.E."/>
            <person name="Stark A."/>
            <person name="Stephan W."/>
            <person name="Strausberg R.L."/>
            <person name="Strempel S."/>
            <person name="Sturgill D."/>
            <person name="Sutton G."/>
            <person name="Sutton G.G."/>
            <person name="Tao W."/>
            <person name="Teichmann S."/>
            <person name="Tobari Y.N."/>
            <person name="Tomimura Y."/>
            <person name="Tsolas J.M."/>
            <person name="Valente V.L."/>
            <person name="Venter E."/>
            <person name="Venter J.C."/>
            <person name="Vicario S."/>
            <person name="Vieira F.G."/>
            <person name="Vilella A.J."/>
            <person name="Villasante A."/>
            <person name="Walenz B."/>
            <person name="Wang J."/>
            <person name="Wasserman M."/>
            <person name="Watts T."/>
            <person name="Wilson D."/>
            <person name="Wilson R.K."/>
            <person name="Wing R.A."/>
            <person name="Wolfner M.F."/>
            <person name="Wong A."/>
            <person name="Wong G.K."/>
            <person name="Wu C.I."/>
            <person name="Wu G."/>
            <person name="Yamamoto D."/>
            <person name="Yang H.P."/>
            <person name="Yang S.P."/>
            <person name="Yorke J.A."/>
            <person name="Yoshida K."/>
            <person name="Zdobnov E."/>
            <person name="Zhang P."/>
            <person name="Zhang Y."/>
            <person name="Zimin A.V."/>
            <person name="Baldwin J."/>
            <person name="Abdouelleil A."/>
            <person name="Abdulkadir J."/>
            <person name="Abebe A."/>
            <person name="Abera B."/>
            <person name="Abreu J."/>
            <person name="Acer S.C."/>
            <person name="Aftuck L."/>
            <person name="Alexander A."/>
            <person name="An P."/>
            <person name="Anderson E."/>
            <person name="Anderson S."/>
            <person name="Arachi H."/>
            <person name="Azer M."/>
            <person name="Bachantsang P."/>
            <person name="Barry A."/>
            <person name="Bayul T."/>
            <person name="Berlin A."/>
            <person name="Bessette D."/>
            <person name="Bloom T."/>
            <person name="Blye J."/>
            <person name="Boguslavskiy L."/>
            <person name="Bonnet C."/>
            <person name="Boukhgalter B."/>
            <person name="Bourzgui I."/>
            <person name="Brown A."/>
            <person name="Cahill P."/>
            <person name="Channer S."/>
            <person name="Cheshatsang Y."/>
            <person name="Chuda L."/>
            <person name="Citroen M."/>
            <person name="Collymore A."/>
            <person name="Cooke P."/>
            <person name="Costello M."/>
            <person name="D'Aco K."/>
            <person name="Daza R."/>
            <person name="De Haan G."/>
            <person name="DeGray S."/>
            <person name="DeMaso C."/>
            <person name="Dhargay N."/>
            <person name="Dooley K."/>
            <person name="Dooley E."/>
            <person name="Doricent M."/>
            <person name="Dorje P."/>
            <person name="Dorjee K."/>
            <person name="Dupes A."/>
            <person name="Elong R."/>
            <person name="Falk J."/>
            <person name="Farina A."/>
            <person name="Faro S."/>
            <person name="Ferguson D."/>
            <person name="Fisher S."/>
            <person name="Foley C.D."/>
            <person name="Franke A."/>
            <person name="Friedrich D."/>
            <person name="Gadbois L."/>
            <person name="Gearin G."/>
            <person name="Gearin C.R."/>
            <person name="Giannoukos G."/>
            <person name="Goode T."/>
            <person name="Graham J."/>
            <person name="Grandbois E."/>
            <person name="Grewal S."/>
            <person name="Gyaltsen K."/>
            <person name="Hafez N."/>
            <person name="Hagos B."/>
            <person name="Hall J."/>
            <person name="Henson C."/>
            <person name="Hollinger A."/>
            <person name="Honan T."/>
            <person name="Huard M.D."/>
            <person name="Hughes L."/>
            <person name="Hurhula B."/>
            <person name="Husby M.E."/>
            <person name="Kamat A."/>
            <person name="Kanga B."/>
            <person name="Kashin S."/>
            <person name="Khazanovich D."/>
            <person name="Kisner P."/>
            <person name="Lance K."/>
            <person name="Lara M."/>
            <person name="Lee W."/>
            <person name="Lennon N."/>
            <person name="Letendre F."/>
            <person name="LeVine R."/>
            <person name="Lipovsky A."/>
            <person name="Liu X."/>
            <person name="Liu J."/>
            <person name="Liu S."/>
            <person name="Lokyitsang T."/>
            <person name="Lokyitsang Y."/>
            <person name="Lubonja R."/>
            <person name="Lui A."/>
            <person name="MacDonald P."/>
            <person name="Magnisalis V."/>
            <person name="Maru K."/>
            <person name="Matthews C."/>
            <person name="McCusker W."/>
            <person name="McDonough S."/>
            <person name="Mehta T."/>
            <person name="Meldrim J."/>
            <person name="Meneus L."/>
            <person name="Mihai O."/>
            <person name="Mihalev A."/>
            <person name="Mihova T."/>
            <person name="Mittelman R."/>
            <person name="Mlenga V."/>
            <person name="Montmayeur A."/>
            <person name="Mulrain L."/>
            <person name="Navidi A."/>
            <person name="Naylor J."/>
            <person name="Negash T."/>
            <person name="Nguyen T."/>
            <person name="Nguyen N."/>
            <person name="Nicol R."/>
            <person name="Norbu C."/>
            <person name="Norbu N."/>
            <person name="Novod N."/>
            <person name="O'Neill B."/>
            <person name="Osman S."/>
            <person name="Markiewicz E."/>
            <person name="Oyono O.L."/>
            <person name="Patti C."/>
            <person name="Phunkhang P."/>
            <person name="Pierre F."/>
            <person name="Priest M."/>
            <person name="Raghuraman S."/>
            <person name="Rege F."/>
            <person name="Reyes R."/>
            <person name="Rise C."/>
            <person name="Rogov P."/>
            <person name="Ross K."/>
            <person name="Ryan E."/>
            <person name="Settipalli S."/>
            <person name="Shea T."/>
            <person name="Sherpa N."/>
            <person name="Shi L."/>
            <person name="Shih D."/>
            <person name="Sparrow T."/>
            <person name="Spaulding J."/>
            <person name="Stalker J."/>
            <person name="Stange-Thomann N."/>
            <person name="Stavropoulos S."/>
            <person name="Stone C."/>
            <person name="Strader C."/>
            <person name="Tesfaye S."/>
            <person name="Thomson T."/>
            <person name="Thoulutsang Y."/>
            <person name="Thoulutsang D."/>
            <person name="Topham K."/>
            <person name="Topping I."/>
            <person name="Tsamla T."/>
            <person name="Vassiliev H."/>
            <person name="Vo A."/>
            <person name="Wangchuk T."/>
            <person name="Wangdi T."/>
            <person name="Weiand M."/>
            <person name="Wilkinson J."/>
            <person name="Wilson A."/>
            <person name="Yadav S."/>
            <person name="Young G."/>
            <person name="Yu Q."/>
            <person name="Zembek L."/>
            <person name="Zhong D."/>
            <person name="Zimmer A."/>
            <person name="Zwirko Z."/>
            <person name="Jaffe D.B."/>
            <person name="Alvarez P."/>
            <person name="Brockman W."/>
            <person name="Butler J."/>
            <person name="Chin C."/>
            <person name="Gnerre S."/>
            <person name="Grabherr M."/>
            <person name="Kleber M."/>
            <person name="Mauceli E."/>
            <person name="MacCallum I."/>
        </authorList>
    </citation>
    <scope>NUCLEOTIDE SEQUENCE [LARGE SCALE GENOMIC DNA]</scope>
    <source>
        <strain evidence="6">Rob3c / Tucson 14021-0248.25</strain>
    </source>
</reference>
<dbReference type="Proteomes" id="UP000001292">
    <property type="component" value="Unassembled WGS sequence"/>
</dbReference>
<feature type="region of interest" description="Disordered" evidence="3">
    <location>
        <begin position="22"/>
        <end position="86"/>
    </location>
</feature>
<feature type="compositionally biased region" description="Basic and acidic residues" evidence="3">
    <location>
        <begin position="59"/>
        <end position="75"/>
    </location>
</feature>
<evidence type="ECO:0000256" key="1">
    <source>
        <dbReference type="ARBA" id="ARBA00019033"/>
    </source>
</evidence>
<sequence length="241" mass="27623">MNLQEEYVSDCESDEDYYVDLLTSGKGSDESESDMSNKSEKYPVLKSKHTAKALRKTRHSDGDNKEYRSKECDDLHSEEESEKSRSDALWADFLGDVVTKSVINKKTDYTGGNSASATNTSHETCNKYDKNATAIIKTTHQYGTKTTTPSSVSRLGKIKRLSSEKGIGTMINKFEKKKKLTVLERSQLDWKNFKQDEGIDELLCSHNKGKDGYLDRQDFLERTDLRQFEIEKKLRLSRRPY</sequence>
<dbReference type="PANTHER" id="PTHR48407:SF1">
    <property type="entry name" value="CRANIOFACIAL DEVELOPMENT PROTEIN 1"/>
    <property type="match status" value="1"/>
</dbReference>
<organism evidence="6">
    <name type="scientific">Drosophila sechellia</name>
    <name type="common">Fruit fly</name>
    <dbReference type="NCBI Taxonomy" id="7238"/>
    <lineage>
        <taxon>Eukaryota</taxon>
        <taxon>Metazoa</taxon>
        <taxon>Ecdysozoa</taxon>
        <taxon>Arthropoda</taxon>
        <taxon>Hexapoda</taxon>
        <taxon>Insecta</taxon>
        <taxon>Pterygota</taxon>
        <taxon>Neoptera</taxon>
        <taxon>Endopterygota</taxon>
        <taxon>Diptera</taxon>
        <taxon>Brachycera</taxon>
        <taxon>Muscomorpha</taxon>
        <taxon>Ephydroidea</taxon>
        <taxon>Drosophilidae</taxon>
        <taxon>Drosophila</taxon>
        <taxon>Sophophora</taxon>
    </lineage>
</organism>
<name>B4IME9_DROSE</name>
<dbReference type="Pfam" id="PF07572">
    <property type="entry name" value="BCNT"/>
    <property type="match status" value="1"/>
</dbReference>
<dbReference type="STRING" id="7238.B4IME9"/>
<keyword evidence="6" id="KW-1185">Reference proteome</keyword>
<evidence type="ECO:0000313" key="6">
    <source>
        <dbReference type="Proteomes" id="UP000001292"/>
    </source>
</evidence>
<dbReference type="PANTHER" id="PTHR48407">
    <property type="entry name" value="CRANIOFACIAL DEVELOPMENT PROTEIN 1"/>
    <property type="match status" value="1"/>
</dbReference>
<dbReference type="GO" id="GO:0000812">
    <property type="term" value="C:Swr1 complex"/>
    <property type="evidence" value="ECO:0007669"/>
    <property type="project" value="TreeGrafter"/>
</dbReference>
<feature type="domain" description="BCNT-C" evidence="4">
    <location>
        <begin position="161"/>
        <end position="241"/>
    </location>
</feature>
<dbReference type="InterPro" id="IPR027124">
    <property type="entry name" value="Swc5/CFDP1/2"/>
</dbReference>
<evidence type="ECO:0000313" key="5">
    <source>
        <dbReference type="EMBL" id="EDW46082.1"/>
    </source>
</evidence>
<dbReference type="PROSITE" id="PS51279">
    <property type="entry name" value="BCNT_C"/>
    <property type="match status" value="1"/>
</dbReference>
<proteinExistence type="predicted"/>
<dbReference type="OMA" id="QMDWKNF"/>
<dbReference type="OrthoDB" id="445677at2759"/>
<protein>
    <recommendedName>
        <fullName evidence="1">Craniofacial development protein 1</fullName>
    </recommendedName>
    <alternativeName>
        <fullName evidence="2">Bucentaur</fullName>
    </alternativeName>
</protein>
<accession>B4IME9</accession>
<evidence type="ECO:0000256" key="3">
    <source>
        <dbReference type="SAM" id="MobiDB-lite"/>
    </source>
</evidence>
<dbReference type="AlphaFoldDB" id="B4IME9"/>
<dbReference type="EMBL" id="CH480984">
    <property type="protein sequence ID" value="EDW46082.1"/>
    <property type="molecule type" value="Genomic_DNA"/>
</dbReference>
<evidence type="ECO:0000259" key="4">
    <source>
        <dbReference type="PROSITE" id="PS51279"/>
    </source>
</evidence>
<feature type="compositionally biased region" description="Basic residues" evidence="3">
    <location>
        <begin position="46"/>
        <end position="58"/>
    </location>
</feature>